<dbReference type="AlphaFoldDB" id="A0A382WKA5"/>
<protein>
    <submittedName>
        <fullName evidence="1">Uncharacterized protein</fullName>
    </submittedName>
</protein>
<dbReference type="Gene3D" id="3.70.10.10">
    <property type="match status" value="1"/>
</dbReference>
<proteinExistence type="predicted"/>
<reference evidence="1" key="1">
    <citation type="submission" date="2018-05" db="EMBL/GenBank/DDBJ databases">
        <authorList>
            <person name="Lanie J.A."/>
            <person name="Ng W.-L."/>
            <person name="Kazmierczak K.M."/>
            <person name="Andrzejewski T.M."/>
            <person name="Davidsen T.M."/>
            <person name="Wayne K.J."/>
            <person name="Tettelin H."/>
            <person name="Glass J.I."/>
            <person name="Rusch D."/>
            <person name="Podicherti R."/>
            <person name="Tsui H.-C.T."/>
            <person name="Winkler M.E."/>
        </authorList>
    </citation>
    <scope>NUCLEOTIDE SEQUENCE</scope>
</reference>
<gene>
    <name evidence="1" type="ORF">METZ01_LOCUS412210</name>
</gene>
<organism evidence="1">
    <name type="scientific">marine metagenome</name>
    <dbReference type="NCBI Taxonomy" id="408172"/>
    <lineage>
        <taxon>unclassified sequences</taxon>
        <taxon>metagenomes</taxon>
        <taxon>ecological metagenomes</taxon>
    </lineage>
</organism>
<feature type="non-terminal residue" evidence="1">
    <location>
        <position position="65"/>
    </location>
</feature>
<dbReference type="EMBL" id="UINC01160609">
    <property type="protein sequence ID" value="SVD59356.1"/>
    <property type="molecule type" value="Genomic_DNA"/>
</dbReference>
<accession>A0A382WKA5</accession>
<name>A0A382WKA5_9ZZZZ</name>
<dbReference type="SUPFAM" id="SSF55979">
    <property type="entry name" value="DNA clamp"/>
    <property type="match status" value="1"/>
</dbReference>
<evidence type="ECO:0000313" key="1">
    <source>
        <dbReference type="EMBL" id="SVD59356.1"/>
    </source>
</evidence>
<dbReference type="InterPro" id="IPR046938">
    <property type="entry name" value="DNA_clamp_sf"/>
</dbReference>
<sequence length="65" mass="7195">MKLSDQTVSVLKNFANINSGIFFEEGKVIRTVAPTKAILAKANITEEIPRNFGIYDITKMLGSYS</sequence>